<dbReference type="Gene3D" id="4.10.240.10">
    <property type="entry name" value="Zn(2)-C6 fungal-type DNA-binding domain"/>
    <property type="match status" value="1"/>
</dbReference>
<name>A0A8H4MYF3_9PEZI</name>
<dbReference type="PROSITE" id="PS50048">
    <property type="entry name" value="ZN2_CY6_FUNGAL_2"/>
    <property type="match status" value="1"/>
</dbReference>
<proteinExistence type="predicted"/>
<dbReference type="SUPFAM" id="SSF57701">
    <property type="entry name" value="Zn2/Cys6 DNA-binding domain"/>
    <property type="match status" value="1"/>
</dbReference>
<dbReference type="CDD" id="cd12148">
    <property type="entry name" value="fungal_TF_MHR"/>
    <property type="match status" value="1"/>
</dbReference>
<dbReference type="GO" id="GO:0003677">
    <property type="term" value="F:DNA binding"/>
    <property type="evidence" value="ECO:0007669"/>
    <property type="project" value="InterPro"/>
</dbReference>
<dbReference type="InterPro" id="IPR050987">
    <property type="entry name" value="AtrR-like"/>
</dbReference>
<dbReference type="PANTHER" id="PTHR46910:SF25">
    <property type="entry name" value="ABC-TRANSPORTER-REGULATING TRANSCRIPTION FACTOR"/>
    <property type="match status" value="1"/>
</dbReference>
<feature type="domain" description="Zn(2)-C6 fungal-type" evidence="4">
    <location>
        <begin position="9"/>
        <end position="42"/>
    </location>
</feature>
<evidence type="ECO:0000313" key="5">
    <source>
        <dbReference type="EMBL" id="KAF4303744.1"/>
    </source>
</evidence>
<dbReference type="PANTHER" id="PTHR46910">
    <property type="entry name" value="TRANSCRIPTION FACTOR PDR1"/>
    <property type="match status" value="1"/>
</dbReference>
<dbReference type="CDD" id="cd00067">
    <property type="entry name" value="GAL4"/>
    <property type="match status" value="1"/>
</dbReference>
<dbReference type="EMBL" id="WWBZ02000051">
    <property type="protein sequence ID" value="KAF4303744.1"/>
    <property type="molecule type" value="Genomic_DNA"/>
</dbReference>
<keyword evidence="1" id="KW-0479">Metal-binding</keyword>
<dbReference type="OrthoDB" id="39175at2759"/>
<evidence type="ECO:0000256" key="2">
    <source>
        <dbReference type="ARBA" id="ARBA00023242"/>
    </source>
</evidence>
<evidence type="ECO:0000313" key="6">
    <source>
        <dbReference type="Proteomes" id="UP000572817"/>
    </source>
</evidence>
<comment type="caution">
    <text evidence="5">The sequence shown here is derived from an EMBL/GenBank/DDBJ whole genome shotgun (WGS) entry which is preliminary data.</text>
</comment>
<dbReference type="PROSITE" id="PS00463">
    <property type="entry name" value="ZN2_CY6_FUNGAL_1"/>
    <property type="match status" value="1"/>
</dbReference>
<sequence>MNQAKIGRSCDECKARKVRCIKTHPSNPQCVHCLRRGSVCHFSPYKQRSRRVPTAAVPRAESNEPSPASSQHSSRARGIDPWESQEPASEGSQKLFMDFLLEDRQLAGRQISSDFICKANDQYIASSNVTFFSAARLASLSHRLGHSKVRSIIDSIEAILQEKTTTSTDFFQSFTACSRTDPLGESDEARQSYINSYFENVHPVYPFLHRARFEQQALGSERDHHLANTAAFFALYHAVLALGSQYHDGGTFEAGRGKAWKYFYTALCRLPEILIPKGTLTNAQAMTAMAIFALNFAGMQLDETLISEAARIARVLGLQNSGCMYGVNEDCHRTFWVIYSLEKDFSFSAGIPSAILDYQIGCPIPNVSDSRLGDLDWFLAYARFARLLSKAHETLFSVTATLKTRDAYYQAVDYVQAELDAWKRSLPLDFQAGQPLRRHGMQRPAHVTVALRTRLAYYNLSIILARLTLHIGGGSEQTARQAASVQALLDAARAILDLTRHIEQEAYTPLWMLGVMPLVALFILFDFVVHNPAHPETRLNLAFLDVAAGHLSSLEVSSGGALPGSLLAEFAHIARQHVRDSAAVKGSASATAMPQTQENGGGSKGDHSSEQAAVGLPAEMQTSAHNVFGNVFVPDSLFFPDVDATMALDPQGFDIMGLFGSAQLFGLPFEQFAKTQARPAG</sequence>
<protein>
    <recommendedName>
        <fullName evidence="4">Zn(2)-C6 fungal-type domain-containing protein</fullName>
    </recommendedName>
</protein>
<dbReference type="SMART" id="SM00066">
    <property type="entry name" value="GAL4"/>
    <property type="match status" value="1"/>
</dbReference>
<evidence type="ECO:0000256" key="3">
    <source>
        <dbReference type="SAM" id="MobiDB-lite"/>
    </source>
</evidence>
<dbReference type="InterPro" id="IPR001138">
    <property type="entry name" value="Zn2Cys6_DnaBD"/>
</dbReference>
<dbReference type="GO" id="GO:0006351">
    <property type="term" value="P:DNA-templated transcription"/>
    <property type="evidence" value="ECO:0007669"/>
    <property type="project" value="InterPro"/>
</dbReference>
<dbReference type="InterPro" id="IPR036864">
    <property type="entry name" value="Zn2-C6_fun-type_DNA-bd_sf"/>
</dbReference>
<keyword evidence="6" id="KW-1185">Reference proteome</keyword>
<dbReference type="AlphaFoldDB" id="A0A8H4MYF3"/>
<organism evidence="5 6">
    <name type="scientific">Botryosphaeria dothidea</name>
    <dbReference type="NCBI Taxonomy" id="55169"/>
    <lineage>
        <taxon>Eukaryota</taxon>
        <taxon>Fungi</taxon>
        <taxon>Dikarya</taxon>
        <taxon>Ascomycota</taxon>
        <taxon>Pezizomycotina</taxon>
        <taxon>Dothideomycetes</taxon>
        <taxon>Dothideomycetes incertae sedis</taxon>
        <taxon>Botryosphaeriales</taxon>
        <taxon>Botryosphaeriaceae</taxon>
        <taxon>Botryosphaeria</taxon>
    </lineage>
</organism>
<feature type="compositionally biased region" description="Polar residues" evidence="3">
    <location>
        <begin position="63"/>
        <end position="73"/>
    </location>
</feature>
<gene>
    <name evidence="5" type="ORF">GTA08_BOTSDO08491</name>
</gene>
<dbReference type="Pfam" id="PF00172">
    <property type="entry name" value="Zn_clus"/>
    <property type="match status" value="1"/>
</dbReference>
<dbReference type="Pfam" id="PF04082">
    <property type="entry name" value="Fungal_trans"/>
    <property type="match status" value="1"/>
</dbReference>
<feature type="region of interest" description="Disordered" evidence="3">
    <location>
        <begin position="584"/>
        <end position="611"/>
    </location>
</feature>
<reference evidence="5" key="1">
    <citation type="submission" date="2020-04" db="EMBL/GenBank/DDBJ databases">
        <title>Genome Assembly and Annotation of Botryosphaeria dothidea sdau 11-99, a Latent Pathogen of Apple Fruit Ring Rot in China.</title>
        <authorList>
            <person name="Yu C."/>
            <person name="Diao Y."/>
            <person name="Lu Q."/>
            <person name="Zhao J."/>
            <person name="Cui S."/>
            <person name="Peng C."/>
            <person name="He B."/>
            <person name="Liu H."/>
        </authorList>
    </citation>
    <scope>NUCLEOTIDE SEQUENCE [LARGE SCALE GENOMIC DNA]</scope>
    <source>
        <strain evidence="5">Sdau11-99</strain>
    </source>
</reference>
<dbReference type="InterPro" id="IPR007219">
    <property type="entry name" value="XnlR_reg_dom"/>
</dbReference>
<accession>A0A8H4MYF3</accession>
<evidence type="ECO:0000256" key="1">
    <source>
        <dbReference type="ARBA" id="ARBA00022723"/>
    </source>
</evidence>
<feature type="region of interest" description="Disordered" evidence="3">
    <location>
        <begin position="51"/>
        <end position="89"/>
    </location>
</feature>
<feature type="compositionally biased region" description="Polar residues" evidence="3">
    <location>
        <begin position="588"/>
        <end position="598"/>
    </location>
</feature>
<evidence type="ECO:0000259" key="4">
    <source>
        <dbReference type="PROSITE" id="PS50048"/>
    </source>
</evidence>
<dbReference type="GO" id="GO:0008270">
    <property type="term" value="F:zinc ion binding"/>
    <property type="evidence" value="ECO:0007669"/>
    <property type="project" value="InterPro"/>
</dbReference>
<dbReference type="GO" id="GO:0000981">
    <property type="term" value="F:DNA-binding transcription factor activity, RNA polymerase II-specific"/>
    <property type="evidence" value="ECO:0007669"/>
    <property type="project" value="InterPro"/>
</dbReference>
<dbReference type="Proteomes" id="UP000572817">
    <property type="component" value="Unassembled WGS sequence"/>
</dbReference>
<keyword evidence="2" id="KW-0539">Nucleus</keyword>
<dbReference type="SMART" id="SM00906">
    <property type="entry name" value="Fungal_trans"/>
    <property type="match status" value="1"/>
</dbReference>